<proteinExistence type="predicted"/>
<reference evidence="3" key="1">
    <citation type="submission" date="2020-11" db="EMBL/GenBank/DDBJ databases">
        <authorList>
            <person name="Tran Van P."/>
        </authorList>
    </citation>
    <scope>NUCLEOTIDE SEQUENCE</scope>
</reference>
<keyword evidence="4" id="KW-1185">Reference proteome</keyword>
<dbReference type="EMBL" id="CAJPEV010003560">
    <property type="protein sequence ID" value="CAG0900019.1"/>
    <property type="molecule type" value="Genomic_DNA"/>
</dbReference>
<accession>A0A7R9ACP8</accession>
<protein>
    <submittedName>
        <fullName evidence="3">Uncharacterized protein</fullName>
    </submittedName>
</protein>
<evidence type="ECO:0000313" key="4">
    <source>
        <dbReference type="Proteomes" id="UP000677054"/>
    </source>
</evidence>
<name>A0A7R9ACP8_9CRUS</name>
<evidence type="ECO:0000313" key="3">
    <source>
        <dbReference type="EMBL" id="CAD7251450.1"/>
    </source>
</evidence>
<feature type="coiled-coil region" evidence="1">
    <location>
        <begin position="113"/>
        <end position="142"/>
    </location>
</feature>
<gene>
    <name evidence="3" type="ORF">DSTB1V02_LOCUS11216</name>
</gene>
<dbReference type="EMBL" id="LR903077">
    <property type="protein sequence ID" value="CAD7251450.1"/>
    <property type="molecule type" value="Genomic_DNA"/>
</dbReference>
<organism evidence="3">
    <name type="scientific">Darwinula stevensoni</name>
    <dbReference type="NCBI Taxonomy" id="69355"/>
    <lineage>
        <taxon>Eukaryota</taxon>
        <taxon>Metazoa</taxon>
        <taxon>Ecdysozoa</taxon>
        <taxon>Arthropoda</taxon>
        <taxon>Crustacea</taxon>
        <taxon>Oligostraca</taxon>
        <taxon>Ostracoda</taxon>
        <taxon>Podocopa</taxon>
        <taxon>Podocopida</taxon>
        <taxon>Darwinulocopina</taxon>
        <taxon>Darwinuloidea</taxon>
        <taxon>Darwinulidae</taxon>
        <taxon>Darwinula</taxon>
    </lineage>
</organism>
<dbReference type="AlphaFoldDB" id="A0A7R9ACP8"/>
<feature type="region of interest" description="Disordered" evidence="2">
    <location>
        <begin position="1"/>
        <end position="40"/>
    </location>
</feature>
<dbReference type="Proteomes" id="UP000677054">
    <property type="component" value="Unassembled WGS sequence"/>
</dbReference>
<feature type="region of interest" description="Disordered" evidence="2">
    <location>
        <begin position="55"/>
        <end position="83"/>
    </location>
</feature>
<sequence length="156" mass="18000">MAKLEKKINSEMERSRGLEAKCRALKEEQNRQRRGGQQEDLHARVLQLYRKFVSGEGEGQDQGQDQGQGESEDEEQGGSQGDVLRNPIDALAWLESRVQTLTAVLDSAHPSLLRSLYQTREKEKEALRKQEIRRQLESFRARRTAKRLRSALKPRM</sequence>
<evidence type="ECO:0000256" key="1">
    <source>
        <dbReference type="SAM" id="Coils"/>
    </source>
</evidence>
<evidence type="ECO:0000256" key="2">
    <source>
        <dbReference type="SAM" id="MobiDB-lite"/>
    </source>
</evidence>
<keyword evidence="1" id="KW-0175">Coiled coil</keyword>